<comment type="caution">
    <text evidence="1">The sequence shown here is derived from an EMBL/GenBank/DDBJ whole genome shotgun (WGS) entry which is preliminary data.</text>
</comment>
<evidence type="ECO:0000313" key="1">
    <source>
        <dbReference type="EMBL" id="TDQ19602.1"/>
    </source>
</evidence>
<sequence>MRLTFLIFAFFIAIISSVPGQGIGGPGTIKDDGRFAASTKQLNQFFRRFNGEESVDGNIRFYPGDSLYQNPALRKGFLNILFDNQTSSVSPQLKSEFIQYVLSDVYPYFLNFQREGWYAEVDTEFFFKGKREKATLIMKIQPERLGFEWVIDQVIFPPFKNLFNKPVGESKEFLHPLSHELGFMNLRRAFQDSNLPESFTANSYSPDFLSIFLYEMKQNNLRFDTVSGVKFHFFQIGGWYFEVNQFNRPGFNTGWLISNLVRLGPGDKETILKYIYDQD</sequence>
<gene>
    <name evidence="1" type="ORF">DFQ04_1426</name>
</gene>
<name>A0A4R6TC11_9BACT</name>
<reference evidence="1 2" key="1">
    <citation type="submission" date="2019-03" db="EMBL/GenBank/DDBJ databases">
        <title>Genomic Encyclopedia of Type Strains, Phase III (KMG-III): the genomes of soil and plant-associated and newly described type strains.</title>
        <authorList>
            <person name="Whitman W."/>
        </authorList>
    </citation>
    <scope>NUCLEOTIDE SEQUENCE [LARGE SCALE GENOMIC DNA]</scope>
    <source>
        <strain evidence="1 2">CECT 8446</strain>
    </source>
</reference>
<accession>A0A4R6TC11</accession>
<dbReference type="RefSeq" id="WP_133554061.1">
    <property type="nucleotide sequence ID" value="NZ_SNYF01000005.1"/>
</dbReference>
<evidence type="ECO:0000313" key="2">
    <source>
        <dbReference type="Proteomes" id="UP000294535"/>
    </source>
</evidence>
<protein>
    <submittedName>
        <fullName evidence="1">Uncharacterized protein</fullName>
    </submittedName>
</protein>
<dbReference type="OrthoDB" id="976741at2"/>
<keyword evidence="2" id="KW-1185">Reference proteome</keyword>
<organism evidence="1 2">
    <name type="scientific">Algoriphagus boseongensis</name>
    <dbReference type="NCBI Taxonomy" id="1442587"/>
    <lineage>
        <taxon>Bacteria</taxon>
        <taxon>Pseudomonadati</taxon>
        <taxon>Bacteroidota</taxon>
        <taxon>Cytophagia</taxon>
        <taxon>Cytophagales</taxon>
        <taxon>Cyclobacteriaceae</taxon>
        <taxon>Algoriphagus</taxon>
    </lineage>
</organism>
<proteinExistence type="predicted"/>
<dbReference type="EMBL" id="SNYF01000005">
    <property type="protein sequence ID" value="TDQ19602.1"/>
    <property type="molecule type" value="Genomic_DNA"/>
</dbReference>
<dbReference type="AlphaFoldDB" id="A0A4R6TC11"/>
<dbReference type="Proteomes" id="UP000294535">
    <property type="component" value="Unassembled WGS sequence"/>
</dbReference>